<keyword evidence="3" id="KW-1003">Cell membrane</keyword>
<dbReference type="InterPro" id="IPR020846">
    <property type="entry name" value="MFS_dom"/>
</dbReference>
<feature type="transmembrane region" description="Helical" evidence="7">
    <location>
        <begin position="372"/>
        <end position="390"/>
    </location>
</feature>
<accession>A0A5C6QKZ9</accession>
<evidence type="ECO:0000256" key="2">
    <source>
        <dbReference type="ARBA" id="ARBA00022448"/>
    </source>
</evidence>
<feature type="transmembrane region" description="Helical" evidence="7">
    <location>
        <begin position="44"/>
        <end position="64"/>
    </location>
</feature>
<evidence type="ECO:0000256" key="5">
    <source>
        <dbReference type="ARBA" id="ARBA00022989"/>
    </source>
</evidence>
<reference evidence="9 10" key="1">
    <citation type="submission" date="2019-07" db="EMBL/GenBank/DDBJ databases">
        <title>Genomes of sea-ice associated Colwellia species.</title>
        <authorList>
            <person name="Bowman J.P."/>
        </authorList>
    </citation>
    <scope>NUCLEOTIDE SEQUENCE [LARGE SCALE GENOMIC DNA]</scope>
    <source>
        <strain evidence="9 10">ACAM 459</strain>
    </source>
</reference>
<keyword evidence="4 7" id="KW-0812">Transmembrane</keyword>
<comment type="subcellular location">
    <subcellularLocation>
        <location evidence="1">Cell membrane</location>
        <topology evidence="1">Multi-pass membrane protein</topology>
    </subcellularLocation>
</comment>
<dbReference type="PANTHER" id="PTHR23513">
    <property type="entry name" value="INTEGRAL MEMBRANE EFFLUX PROTEIN-RELATED"/>
    <property type="match status" value="1"/>
</dbReference>
<evidence type="ECO:0000256" key="4">
    <source>
        <dbReference type="ARBA" id="ARBA00022692"/>
    </source>
</evidence>
<sequence>MQRSIFTERNYLTYLCGSIFSTQGLWIQRMTLGWMMWDQTHSESWLGMLAFLMFFPSVVVGPLFGVMVDRINRRQAAVVTSIILGLLSLVLSLLVWQQLADEMMLLFFALGIGIANSAYQSIRLSLVPELVSDVNMPKAVAINAILYNTSRFIGPVIAGLLIKYQGNAVALAVVAACYIPLIIVLLLLKLDECQRISGAKQFTFFMDIKAGLNYALNSDLILRLLMLIAVSAMFGRGLLEILPAAVDVLYGRGVEALAWMNSAAGIGAIIAGLLLSSFSAGRLIPAMRIAVISSGLLLVVFSYTSSYELGLVIIGGLSFCATVCGVGTQSLIQVSVTSAFRGRVMSLWGAINIGGGALGGLLFGVFTESVGYPVTLVTMGLICVVIAYVATRRTTLPAPLNQPKCD</sequence>
<dbReference type="Proteomes" id="UP000321822">
    <property type="component" value="Unassembled WGS sequence"/>
</dbReference>
<evidence type="ECO:0000259" key="8">
    <source>
        <dbReference type="PROSITE" id="PS50850"/>
    </source>
</evidence>
<feature type="transmembrane region" description="Helical" evidence="7">
    <location>
        <begin position="220"/>
        <end position="239"/>
    </location>
</feature>
<feature type="transmembrane region" description="Helical" evidence="7">
    <location>
        <begin position="12"/>
        <end position="32"/>
    </location>
</feature>
<keyword evidence="6 7" id="KW-0472">Membrane</keyword>
<dbReference type="OrthoDB" id="9775268at2"/>
<comment type="caution">
    <text evidence="9">The sequence shown here is derived from an EMBL/GenBank/DDBJ whole genome shotgun (WGS) entry which is preliminary data.</text>
</comment>
<dbReference type="GO" id="GO:0005886">
    <property type="term" value="C:plasma membrane"/>
    <property type="evidence" value="ECO:0007669"/>
    <property type="project" value="UniProtKB-SubCell"/>
</dbReference>
<keyword evidence="5 7" id="KW-1133">Transmembrane helix</keyword>
<proteinExistence type="predicted"/>
<evidence type="ECO:0000256" key="3">
    <source>
        <dbReference type="ARBA" id="ARBA00022475"/>
    </source>
</evidence>
<feature type="transmembrane region" description="Helical" evidence="7">
    <location>
        <begin position="344"/>
        <end position="366"/>
    </location>
</feature>
<name>A0A5C6QKZ9_9GAMM</name>
<dbReference type="InterPro" id="IPR010290">
    <property type="entry name" value="TM_effector"/>
</dbReference>
<feature type="transmembrane region" description="Helical" evidence="7">
    <location>
        <begin position="168"/>
        <end position="188"/>
    </location>
</feature>
<evidence type="ECO:0000313" key="10">
    <source>
        <dbReference type="Proteomes" id="UP000321822"/>
    </source>
</evidence>
<feature type="transmembrane region" description="Helical" evidence="7">
    <location>
        <begin position="259"/>
        <end position="278"/>
    </location>
</feature>
<feature type="transmembrane region" description="Helical" evidence="7">
    <location>
        <begin position="103"/>
        <end position="119"/>
    </location>
</feature>
<feature type="transmembrane region" description="Helical" evidence="7">
    <location>
        <begin position="76"/>
        <end position="97"/>
    </location>
</feature>
<dbReference type="AlphaFoldDB" id="A0A5C6QKZ9"/>
<dbReference type="Gene3D" id="1.20.1250.20">
    <property type="entry name" value="MFS general substrate transporter like domains"/>
    <property type="match status" value="1"/>
</dbReference>
<feature type="transmembrane region" description="Helical" evidence="7">
    <location>
        <begin position="285"/>
        <end position="303"/>
    </location>
</feature>
<dbReference type="GO" id="GO:0022857">
    <property type="term" value="F:transmembrane transporter activity"/>
    <property type="evidence" value="ECO:0007669"/>
    <property type="project" value="InterPro"/>
</dbReference>
<dbReference type="Pfam" id="PF05977">
    <property type="entry name" value="MFS_3"/>
    <property type="match status" value="1"/>
</dbReference>
<gene>
    <name evidence="9" type="ORF">ESZ36_06845</name>
</gene>
<feature type="domain" description="Major facilitator superfamily (MFS) profile" evidence="8">
    <location>
        <begin position="1"/>
        <end position="395"/>
    </location>
</feature>
<dbReference type="InterPro" id="IPR036259">
    <property type="entry name" value="MFS_trans_sf"/>
</dbReference>
<evidence type="ECO:0000256" key="6">
    <source>
        <dbReference type="ARBA" id="ARBA00023136"/>
    </source>
</evidence>
<dbReference type="PROSITE" id="PS50850">
    <property type="entry name" value="MFS"/>
    <property type="match status" value="1"/>
</dbReference>
<keyword evidence="10" id="KW-1185">Reference proteome</keyword>
<feature type="transmembrane region" description="Helical" evidence="7">
    <location>
        <begin position="140"/>
        <end position="162"/>
    </location>
</feature>
<evidence type="ECO:0000256" key="7">
    <source>
        <dbReference type="SAM" id="Phobius"/>
    </source>
</evidence>
<dbReference type="SUPFAM" id="SSF103473">
    <property type="entry name" value="MFS general substrate transporter"/>
    <property type="match status" value="1"/>
</dbReference>
<organism evidence="9 10">
    <name type="scientific">Colwellia demingiae</name>
    <dbReference type="NCBI Taxonomy" id="89401"/>
    <lineage>
        <taxon>Bacteria</taxon>
        <taxon>Pseudomonadati</taxon>
        <taxon>Pseudomonadota</taxon>
        <taxon>Gammaproteobacteria</taxon>
        <taxon>Alteromonadales</taxon>
        <taxon>Colwelliaceae</taxon>
        <taxon>Colwellia</taxon>
    </lineage>
</organism>
<dbReference type="EMBL" id="VOLT01000003">
    <property type="protein sequence ID" value="TWX69664.1"/>
    <property type="molecule type" value="Genomic_DNA"/>
</dbReference>
<dbReference type="RefSeq" id="WP_146785445.1">
    <property type="nucleotide sequence ID" value="NZ_VOLT01000003.1"/>
</dbReference>
<evidence type="ECO:0000313" key="9">
    <source>
        <dbReference type="EMBL" id="TWX69664.1"/>
    </source>
</evidence>
<evidence type="ECO:0000256" key="1">
    <source>
        <dbReference type="ARBA" id="ARBA00004651"/>
    </source>
</evidence>
<protein>
    <submittedName>
        <fullName evidence="9">MFS transporter</fullName>
    </submittedName>
</protein>
<dbReference type="PANTHER" id="PTHR23513:SF6">
    <property type="entry name" value="MAJOR FACILITATOR SUPERFAMILY ASSOCIATED DOMAIN-CONTAINING PROTEIN"/>
    <property type="match status" value="1"/>
</dbReference>
<feature type="transmembrane region" description="Helical" evidence="7">
    <location>
        <begin position="309"/>
        <end position="332"/>
    </location>
</feature>
<keyword evidence="2" id="KW-0813">Transport</keyword>
<dbReference type="CDD" id="cd06173">
    <property type="entry name" value="MFS_MefA_like"/>
    <property type="match status" value="1"/>
</dbReference>